<evidence type="ECO:0000256" key="1">
    <source>
        <dbReference type="ARBA" id="ARBA00009865"/>
    </source>
</evidence>
<feature type="site" description="Important for catalytic activity, responsible for pKa modulation of the active site Glu and correct orientation of both the proton donor and substrate" evidence="6">
    <location>
        <position position="122"/>
    </location>
</feature>
<dbReference type="InterPro" id="IPR052176">
    <property type="entry name" value="Glycosyl_Hydrlase_43_Enz"/>
</dbReference>
<protein>
    <submittedName>
        <fullName evidence="9">Family 43 glycosylhydrolase</fullName>
    </submittedName>
</protein>
<dbReference type="Pfam" id="PF03422">
    <property type="entry name" value="CBM_6"/>
    <property type="match status" value="1"/>
</dbReference>
<dbReference type="InterPro" id="IPR008979">
    <property type="entry name" value="Galactose-bd-like_sf"/>
</dbReference>
<dbReference type="InterPro" id="IPR023296">
    <property type="entry name" value="Glyco_hydro_beta-prop_sf"/>
</dbReference>
<sequence>MNPLLSSQYYIPDVEARVDQDGTIYLYGSKDIVNDDDYCSNEYQVFYSKDMVHWEAGAISFSTEQMQEKTDIRLYAPDCIKKDGKYYLLYCLADGAEGIAESESPLGPFTDRGIIKEAHGIDPSALVEKDKVYYFWGQMGLHGAELDLETGKIREETHKTNLLTQDEDGFHEGSSIRKINGKYYMVYADISRGRPTCLGYAISDNPLGPYEKKGIIIDNNGCDPSSWNDHGSIQKIGEDYYVFYHRSTHNSVYSRRVCAEKIQINEDGTIDEVEMTTQGAESHIPETRVLTASAFCKINGKAYLENYTSAAESYEFLTNIHNGDGAYIKYYLFEGKIDKIQVKASNTGLDSQILVHLDGPDGEVVAEIQIGKSKGNYDFAEYEAPLKRSMEGRHSIYFEFAGSSGKLMNVKEFCFK</sequence>
<keyword evidence="3 7" id="KW-0378">Hydrolase</keyword>
<dbReference type="PANTHER" id="PTHR43772:SF2">
    <property type="entry name" value="PUTATIVE (AFU_ORTHOLOGUE AFUA_2G04480)-RELATED"/>
    <property type="match status" value="1"/>
</dbReference>
<dbReference type="GO" id="GO:0045493">
    <property type="term" value="P:xylan catabolic process"/>
    <property type="evidence" value="ECO:0007669"/>
    <property type="project" value="UniProtKB-KW"/>
</dbReference>
<feature type="domain" description="CBM6" evidence="8">
    <location>
        <begin position="303"/>
        <end position="416"/>
    </location>
</feature>
<evidence type="ECO:0000313" key="9">
    <source>
        <dbReference type="EMBL" id="MCC2191107.1"/>
    </source>
</evidence>
<gene>
    <name evidence="9" type="ORF">LKD71_15120</name>
</gene>
<comment type="caution">
    <text evidence="9">The sequence shown here is derived from an EMBL/GenBank/DDBJ whole genome shotgun (WGS) entry which is preliminary data.</text>
</comment>
<dbReference type="SUPFAM" id="SSF49785">
    <property type="entry name" value="Galactose-binding domain-like"/>
    <property type="match status" value="1"/>
</dbReference>
<dbReference type="CDD" id="cd04084">
    <property type="entry name" value="CBM6_xylanase-like"/>
    <property type="match status" value="1"/>
</dbReference>
<dbReference type="EMBL" id="JAJEPR010000038">
    <property type="protein sequence ID" value="MCC2191107.1"/>
    <property type="molecule type" value="Genomic_DNA"/>
</dbReference>
<evidence type="ECO:0000256" key="4">
    <source>
        <dbReference type="ARBA" id="ARBA00023277"/>
    </source>
</evidence>
<comment type="similarity">
    <text evidence="1 7">Belongs to the glycosyl hydrolase 43 family.</text>
</comment>
<dbReference type="Gene3D" id="2.60.120.260">
    <property type="entry name" value="Galactose-binding domain-like"/>
    <property type="match status" value="1"/>
</dbReference>
<keyword evidence="5 7" id="KW-0326">Glycosidase</keyword>
<name>A0AAE3DUX9_9FIRM</name>
<keyword evidence="2" id="KW-0858">Xylan degradation</keyword>
<evidence type="ECO:0000256" key="6">
    <source>
        <dbReference type="PIRSR" id="PIRSR606710-2"/>
    </source>
</evidence>
<dbReference type="Proteomes" id="UP001197875">
    <property type="component" value="Unassembled WGS sequence"/>
</dbReference>
<keyword evidence="10" id="KW-1185">Reference proteome</keyword>
<evidence type="ECO:0000259" key="8">
    <source>
        <dbReference type="Pfam" id="PF03422"/>
    </source>
</evidence>
<dbReference type="AlphaFoldDB" id="A0AAE3DUX9"/>
<evidence type="ECO:0000256" key="2">
    <source>
        <dbReference type="ARBA" id="ARBA00022651"/>
    </source>
</evidence>
<dbReference type="Pfam" id="PF04616">
    <property type="entry name" value="Glyco_hydro_43"/>
    <property type="match status" value="1"/>
</dbReference>
<dbReference type="GO" id="GO:0004553">
    <property type="term" value="F:hydrolase activity, hydrolyzing O-glycosyl compounds"/>
    <property type="evidence" value="ECO:0007669"/>
    <property type="project" value="InterPro"/>
</dbReference>
<proteinExistence type="inferred from homology"/>
<keyword evidence="2" id="KW-0624">Polysaccharide degradation</keyword>
<keyword evidence="4" id="KW-0119">Carbohydrate metabolism</keyword>
<organism evidence="9 10">
    <name type="scientific">Fusicatenibacter faecihominis</name>
    <dbReference type="NCBI Taxonomy" id="2881276"/>
    <lineage>
        <taxon>Bacteria</taxon>
        <taxon>Bacillati</taxon>
        <taxon>Bacillota</taxon>
        <taxon>Clostridia</taxon>
        <taxon>Lachnospirales</taxon>
        <taxon>Lachnospiraceae</taxon>
        <taxon>Fusicatenibacter</taxon>
    </lineage>
</organism>
<evidence type="ECO:0000313" key="10">
    <source>
        <dbReference type="Proteomes" id="UP001197875"/>
    </source>
</evidence>
<reference evidence="9 10" key="1">
    <citation type="submission" date="2021-10" db="EMBL/GenBank/DDBJ databases">
        <title>Anaerobic single-cell dispensing facilitates the cultivation of human gut bacteria.</title>
        <authorList>
            <person name="Afrizal A."/>
        </authorList>
    </citation>
    <scope>NUCLEOTIDE SEQUENCE [LARGE SCALE GENOMIC DNA]</scope>
    <source>
        <strain evidence="9 10">CLA-AA-H277</strain>
    </source>
</reference>
<dbReference type="CDD" id="cd18620">
    <property type="entry name" value="GH43_XylA-like"/>
    <property type="match status" value="1"/>
</dbReference>
<dbReference type="InterPro" id="IPR005084">
    <property type="entry name" value="CBM6"/>
</dbReference>
<dbReference type="SUPFAM" id="SSF75005">
    <property type="entry name" value="Arabinanase/levansucrase/invertase"/>
    <property type="match status" value="1"/>
</dbReference>
<dbReference type="RefSeq" id="WP_227616077.1">
    <property type="nucleotide sequence ID" value="NZ_JAJEPR010000038.1"/>
</dbReference>
<evidence type="ECO:0000256" key="7">
    <source>
        <dbReference type="RuleBase" id="RU361187"/>
    </source>
</evidence>
<dbReference type="PANTHER" id="PTHR43772">
    <property type="entry name" value="ENDO-1,4-BETA-XYLANASE"/>
    <property type="match status" value="1"/>
</dbReference>
<dbReference type="GO" id="GO:0030246">
    <property type="term" value="F:carbohydrate binding"/>
    <property type="evidence" value="ECO:0007669"/>
    <property type="project" value="InterPro"/>
</dbReference>
<dbReference type="Gene3D" id="2.115.10.20">
    <property type="entry name" value="Glycosyl hydrolase domain, family 43"/>
    <property type="match status" value="1"/>
</dbReference>
<evidence type="ECO:0000256" key="5">
    <source>
        <dbReference type="ARBA" id="ARBA00023295"/>
    </source>
</evidence>
<accession>A0AAE3DUX9</accession>
<evidence type="ECO:0000256" key="3">
    <source>
        <dbReference type="ARBA" id="ARBA00022801"/>
    </source>
</evidence>
<dbReference type="InterPro" id="IPR006710">
    <property type="entry name" value="Glyco_hydro_43"/>
</dbReference>